<reference evidence="1" key="1">
    <citation type="submission" date="2019-03" db="EMBL/GenBank/DDBJ databases">
        <title>Single cell metagenomics reveals metabolic interactions within the superorganism composed of flagellate Streblomastix strix and complex community of Bacteroidetes bacteria on its surface.</title>
        <authorList>
            <person name="Treitli S.C."/>
            <person name="Kolisko M."/>
            <person name="Husnik F."/>
            <person name="Keeling P."/>
            <person name="Hampl V."/>
        </authorList>
    </citation>
    <scope>NUCLEOTIDE SEQUENCE</scope>
    <source>
        <strain evidence="1">STM</strain>
    </source>
</reference>
<feature type="non-terminal residue" evidence="1">
    <location>
        <position position="1"/>
    </location>
</feature>
<organism evidence="1">
    <name type="scientific">termite gut metagenome</name>
    <dbReference type="NCBI Taxonomy" id="433724"/>
    <lineage>
        <taxon>unclassified sequences</taxon>
        <taxon>metagenomes</taxon>
        <taxon>organismal metagenomes</taxon>
    </lineage>
</organism>
<dbReference type="EC" id="2.8.3.-" evidence="1"/>
<dbReference type="AlphaFoldDB" id="A0A5J4QC18"/>
<name>A0A5J4QC18_9ZZZZ</name>
<accession>A0A5J4QC18</accession>
<dbReference type="GO" id="GO:0016740">
    <property type="term" value="F:transferase activity"/>
    <property type="evidence" value="ECO:0007669"/>
    <property type="project" value="UniProtKB-KW"/>
</dbReference>
<proteinExistence type="predicted"/>
<evidence type="ECO:0000313" key="1">
    <source>
        <dbReference type="EMBL" id="KAA6319305.1"/>
    </source>
</evidence>
<keyword evidence="1" id="KW-0808">Transferase</keyword>
<sequence length="50" mass="5699">AHPDYRQILWDYLKIASKGQTPHCIQAALAMHAALNQTGDMKNVDWGKYK</sequence>
<gene>
    <name evidence="1" type="ORF">EZS27_030789</name>
</gene>
<comment type="caution">
    <text evidence="1">The sequence shown here is derived from an EMBL/GenBank/DDBJ whole genome shotgun (WGS) entry which is preliminary data.</text>
</comment>
<dbReference type="EMBL" id="SNRY01003923">
    <property type="protein sequence ID" value="KAA6319305.1"/>
    <property type="molecule type" value="Genomic_DNA"/>
</dbReference>
<protein>
    <submittedName>
        <fullName evidence="1">Propionyl-CoA:succinate CoA transferase</fullName>
        <ecNumber evidence="1">2.8.3.-</ecNumber>
    </submittedName>
</protein>